<keyword evidence="2 7" id="KW-0699">rRNA-binding</keyword>
<dbReference type="GO" id="GO:1990904">
    <property type="term" value="C:ribonucleoprotein complex"/>
    <property type="evidence" value="ECO:0007669"/>
    <property type="project" value="UniProtKB-KW"/>
</dbReference>
<dbReference type="Pfam" id="PF01281">
    <property type="entry name" value="Ribosomal_L9_N"/>
    <property type="match status" value="1"/>
</dbReference>
<evidence type="ECO:0000256" key="2">
    <source>
        <dbReference type="ARBA" id="ARBA00022730"/>
    </source>
</evidence>
<evidence type="ECO:0000313" key="11">
    <source>
        <dbReference type="Proteomes" id="UP000184128"/>
    </source>
</evidence>
<keyword evidence="5 7" id="KW-0687">Ribonucleoprotein</keyword>
<evidence type="ECO:0000256" key="4">
    <source>
        <dbReference type="ARBA" id="ARBA00022980"/>
    </source>
</evidence>
<dbReference type="InterPro" id="IPR020594">
    <property type="entry name" value="Ribosomal_bL9_bac/chp"/>
</dbReference>
<dbReference type="GO" id="GO:0005840">
    <property type="term" value="C:ribosome"/>
    <property type="evidence" value="ECO:0007669"/>
    <property type="project" value="UniProtKB-KW"/>
</dbReference>
<dbReference type="EMBL" id="FQUF01000019">
    <property type="protein sequence ID" value="SHE89430.1"/>
    <property type="molecule type" value="Genomic_DNA"/>
</dbReference>
<feature type="coiled-coil region" evidence="8">
    <location>
        <begin position="44"/>
        <end position="75"/>
    </location>
</feature>
<keyword evidence="4 7" id="KW-0689">Ribosomal protein</keyword>
<evidence type="ECO:0000256" key="7">
    <source>
        <dbReference type="HAMAP-Rule" id="MF_00503"/>
    </source>
</evidence>
<keyword evidence="11" id="KW-1185">Reference proteome</keyword>
<feature type="domain" description="Ribosomal protein L9" evidence="9">
    <location>
        <begin position="13"/>
        <end position="40"/>
    </location>
</feature>
<protein>
    <recommendedName>
        <fullName evidence="6 7">Large ribosomal subunit protein bL9</fullName>
    </recommendedName>
</protein>
<dbReference type="InterPro" id="IPR020070">
    <property type="entry name" value="Ribosomal_bL9_N"/>
</dbReference>
<dbReference type="FunFam" id="3.40.5.10:FF:000002">
    <property type="entry name" value="50S ribosomal protein L9"/>
    <property type="match status" value="1"/>
</dbReference>
<gene>
    <name evidence="7" type="primary">rplI</name>
    <name evidence="10" type="ORF">SAMN02745249_01378</name>
</gene>
<dbReference type="STRING" id="1121025.SAMN02745249_01378"/>
<proteinExistence type="inferred from homology"/>
<evidence type="ECO:0000256" key="6">
    <source>
        <dbReference type="ARBA" id="ARBA00035292"/>
    </source>
</evidence>
<dbReference type="HAMAP" id="MF_00503">
    <property type="entry name" value="Ribosomal_bL9"/>
    <property type="match status" value="1"/>
</dbReference>
<sequence length="151" mass="16778">MEVILLKDVKGTGKKGEIHEVANGYAQNYLIKNGLAKEATASAKSKLNAQVKAKKRDEAEMLEEAKEQKETLENNPVEIYEKASEDGRLFGSITTKKIADAIKEQLDISVDKRKITQKIPMRSLGTQNVEVKLHNKVTASLTVRALSIEEK</sequence>
<dbReference type="GO" id="GO:0003735">
    <property type="term" value="F:structural constituent of ribosome"/>
    <property type="evidence" value="ECO:0007669"/>
    <property type="project" value="InterPro"/>
</dbReference>
<dbReference type="InterPro" id="IPR009027">
    <property type="entry name" value="Ribosomal_bL9/RNase_H1_N"/>
</dbReference>
<dbReference type="PANTHER" id="PTHR21368">
    <property type="entry name" value="50S RIBOSOMAL PROTEIN L9"/>
    <property type="match status" value="1"/>
</dbReference>
<dbReference type="NCBIfam" id="TIGR00158">
    <property type="entry name" value="L9"/>
    <property type="match status" value="1"/>
</dbReference>
<dbReference type="InterPro" id="IPR036935">
    <property type="entry name" value="Ribosomal_bL9_N_sf"/>
</dbReference>
<keyword evidence="3 7" id="KW-0694">RNA-binding</keyword>
<evidence type="ECO:0000256" key="1">
    <source>
        <dbReference type="ARBA" id="ARBA00010605"/>
    </source>
</evidence>
<organism evidence="10 11">
    <name type="scientific">Atopostipes suicloacalis DSM 15692</name>
    <dbReference type="NCBI Taxonomy" id="1121025"/>
    <lineage>
        <taxon>Bacteria</taxon>
        <taxon>Bacillati</taxon>
        <taxon>Bacillota</taxon>
        <taxon>Bacilli</taxon>
        <taxon>Lactobacillales</taxon>
        <taxon>Carnobacteriaceae</taxon>
        <taxon>Atopostipes</taxon>
    </lineage>
</organism>
<evidence type="ECO:0000256" key="5">
    <source>
        <dbReference type="ARBA" id="ARBA00023274"/>
    </source>
</evidence>
<dbReference type="GO" id="GO:0006412">
    <property type="term" value="P:translation"/>
    <property type="evidence" value="ECO:0007669"/>
    <property type="project" value="UniProtKB-UniRule"/>
</dbReference>
<dbReference type="InterPro" id="IPR000244">
    <property type="entry name" value="Ribosomal_bL9"/>
</dbReference>
<evidence type="ECO:0000259" key="9">
    <source>
        <dbReference type="PROSITE" id="PS00651"/>
    </source>
</evidence>
<evidence type="ECO:0000313" key="10">
    <source>
        <dbReference type="EMBL" id="SHE89430.1"/>
    </source>
</evidence>
<dbReference type="AlphaFoldDB" id="A0A1M4X7D4"/>
<dbReference type="Gene3D" id="3.10.430.100">
    <property type="entry name" value="Ribosomal protein L9, C-terminal domain"/>
    <property type="match status" value="1"/>
</dbReference>
<accession>A0A1M4X7D4</accession>
<keyword evidence="8" id="KW-0175">Coiled coil</keyword>
<comment type="similarity">
    <text evidence="1 7">Belongs to the bacterial ribosomal protein bL9 family.</text>
</comment>
<dbReference type="Gene3D" id="3.40.5.10">
    <property type="entry name" value="Ribosomal protein L9, N-terminal domain"/>
    <property type="match status" value="1"/>
</dbReference>
<dbReference type="InterPro" id="IPR020069">
    <property type="entry name" value="Ribosomal_bL9_C"/>
</dbReference>
<evidence type="ECO:0000256" key="8">
    <source>
        <dbReference type="SAM" id="Coils"/>
    </source>
</evidence>
<dbReference type="Pfam" id="PF03948">
    <property type="entry name" value="Ribosomal_L9_C"/>
    <property type="match status" value="1"/>
</dbReference>
<dbReference type="InterPro" id="IPR036791">
    <property type="entry name" value="Ribosomal_bL9_C_sf"/>
</dbReference>
<dbReference type="SUPFAM" id="SSF55658">
    <property type="entry name" value="L9 N-domain-like"/>
    <property type="match status" value="1"/>
</dbReference>
<comment type="function">
    <text evidence="7">Binds to the 23S rRNA.</text>
</comment>
<dbReference type="SUPFAM" id="SSF55653">
    <property type="entry name" value="Ribosomal protein L9 C-domain"/>
    <property type="match status" value="1"/>
</dbReference>
<dbReference type="OrthoDB" id="9788336at2"/>
<reference evidence="10 11" key="1">
    <citation type="submission" date="2016-11" db="EMBL/GenBank/DDBJ databases">
        <authorList>
            <person name="Jaros S."/>
            <person name="Januszkiewicz K."/>
            <person name="Wedrychowicz H."/>
        </authorList>
    </citation>
    <scope>NUCLEOTIDE SEQUENCE [LARGE SCALE GENOMIC DNA]</scope>
    <source>
        <strain evidence="10 11">DSM 15692</strain>
    </source>
</reference>
<dbReference type="GO" id="GO:0019843">
    <property type="term" value="F:rRNA binding"/>
    <property type="evidence" value="ECO:0007669"/>
    <property type="project" value="UniProtKB-UniRule"/>
</dbReference>
<dbReference type="PROSITE" id="PS00651">
    <property type="entry name" value="RIBOSOMAL_L9"/>
    <property type="match status" value="1"/>
</dbReference>
<dbReference type="RefSeq" id="WP_073298126.1">
    <property type="nucleotide sequence ID" value="NZ_FQUF01000019.1"/>
</dbReference>
<evidence type="ECO:0000256" key="3">
    <source>
        <dbReference type="ARBA" id="ARBA00022884"/>
    </source>
</evidence>
<name>A0A1M4X7D4_9LACT</name>
<dbReference type="Proteomes" id="UP000184128">
    <property type="component" value="Unassembled WGS sequence"/>
</dbReference>